<dbReference type="InterPro" id="IPR013968">
    <property type="entry name" value="PKS_KR"/>
</dbReference>
<keyword evidence="2" id="KW-0597">Phosphoprotein</keyword>
<feature type="active site" description="Proton acceptor; for dehydratase activity" evidence="7">
    <location>
        <position position="1007"/>
    </location>
</feature>
<dbReference type="Pfam" id="PF02801">
    <property type="entry name" value="Ketoacyl-synt_C"/>
    <property type="match status" value="1"/>
</dbReference>
<dbReference type="InterPro" id="IPR011032">
    <property type="entry name" value="GroES-like_sf"/>
</dbReference>
<evidence type="ECO:0000256" key="8">
    <source>
        <dbReference type="SAM" id="MobiDB-lite"/>
    </source>
</evidence>
<dbReference type="InterPro" id="IPR006162">
    <property type="entry name" value="Ppantetheine_attach_site"/>
</dbReference>
<reference evidence="12 13" key="1">
    <citation type="submission" date="2024-07" db="EMBL/GenBank/DDBJ databases">
        <title>Section-level genome sequencing and comparative genomics of Aspergillus sections Usti and Cavernicolus.</title>
        <authorList>
            <consortium name="Lawrence Berkeley National Laboratory"/>
            <person name="Nybo J.L."/>
            <person name="Vesth T.C."/>
            <person name="Theobald S."/>
            <person name="Frisvad J.C."/>
            <person name="Larsen T.O."/>
            <person name="Kjaerboelling I."/>
            <person name="Rothschild-Mancinelli K."/>
            <person name="Lyhne E.K."/>
            <person name="Kogle M.E."/>
            <person name="Barry K."/>
            <person name="Clum A."/>
            <person name="Na H."/>
            <person name="Ledsgaard L."/>
            <person name="Lin J."/>
            <person name="Lipzen A."/>
            <person name="Kuo A."/>
            <person name="Riley R."/>
            <person name="Mondo S."/>
            <person name="Labutti K."/>
            <person name="Haridas S."/>
            <person name="Pangalinan J."/>
            <person name="Salamov A.A."/>
            <person name="Simmons B.A."/>
            <person name="Magnuson J.K."/>
            <person name="Chen J."/>
            <person name="Drula E."/>
            <person name="Henrissat B."/>
            <person name="Wiebenga A."/>
            <person name="Lubbers R.J."/>
            <person name="Gomes A.C."/>
            <person name="Macurrencykelacurrency M.R."/>
            <person name="Stajich J."/>
            <person name="Grigoriev I.V."/>
            <person name="Mortensen U.H."/>
            <person name="De Vries R.P."/>
            <person name="Baker S.E."/>
            <person name="Andersen M.R."/>
        </authorList>
    </citation>
    <scope>NUCLEOTIDE SEQUENCE [LARGE SCALE GENOMIC DNA]</scope>
    <source>
        <strain evidence="12 13">CBS 449.75</strain>
    </source>
</reference>
<dbReference type="InterPro" id="IPR020841">
    <property type="entry name" value="PKS_Beta-ketoAc_synthase_dom"/>
</dbReference>
<keyword evidence="1" id="KW-0596">Phosphopantetheine</keyword>
<feature type="compositionally biased region" description="Polar residues" evidence="8">
    <location>
        <begin position="23"/>
        <end position="37"/>
    </location>
</feature>
<dbReference type="Pfam" id="PF16197">
    <property type="entry name" value="KAsynt_C_assoc"/>
    <property type="match status" value="1"/>
</dbReference>
<dbReference type="InterPro" id="IPR049552">
    <property type="entry name" value="PKS_DH_N"/>
</dbReference>
<feature type="region of interest" description="Disordered" evidence="8">
    <location>
        <begin position="1"/>
        <end position="51"/>
    </location>
</feature>
<dbReference type="PROSITE" id="PS00606">
    <property type="entry name" value="KS3_1"/>
    <property type="match status" value="1"/>
</dbReference>
<keyword evidence="5" id="KW-0511">Multifunctional enzyme</keyword>
<dbReference type="GeneID" id="98148006"/>
<dbReference type="Gene3D" id="3.40.50.720">
    <property type="entry name" value="NAD(P)-binding Rossmann-like Domain"/>
    <property type="match status" value="1"/>
</dbReference>
<dbReference type="EMBL" id="JBFXLQ010000019">
    <property type="protein sequence ID" value="KAL2867348.1"/>
    <property type="molecule type" value="Genomic_DNA"/>
</dbReference>
<dbReference type="InterPro" id="IPR016036">
    <property type="entry name" value="Malonyl_transacylase_ACP-bd"/>
</dbReference>
<dbReference type="InterPro" id="IPR016035">
    <property type="entry name" value="Acyl_Trfase/lysoPLipase"/>
</dbReference>
<dbReference type="Pfam" id="PF08659">
    <property type="entry name" value="KR"/>
    <property type="match status" value="1"/>
</dbReference>
<evidence type="ECO:0000256" key="5">
    <source>
        <dbReference type="ARBA" id="ARBA00023268"/>
    </source>
</evidence>
<evidence type="ECO:0000313" key="12">
    <source>
        <dbReference type="EMBL" id="KAL2867348.1"/>
    </source>
</evidence>
<proteinExistence type="predicted"/>
<dbReference type="InterPro" id="IPR013217">
    <property type="entry name" value="Methyltransf_12"/>
</dbReference>
<keyword evidence="6" id="KW-0012">Acyltransferase</keyword>
<dbReference type="CDD" id="cd05195">
    <property type="entry name" value="enoyl_red"/>
    <property type="match status" value="1"/>
</dbReference>
<dbReference type="Gene3D" id="3.90.180.10">
    <property type="entry name" value="Medium-chain alcohol dehydrogenases, catalytic domain"/>
    <property type="match status" value="1"/>
</dbReference>
<dbReference type="InterPro" id="IPR014043">
    <property type="entry name" value="Acyl_transferase_dom"/>
</dbReference>
<keyword evidence="13" id="KW-1185">Reference proteome</keyword>
<dbReference type="InterPro" id="IPR036736">
    <property type="entry name" value="ACP-like_sf"/>
</dbReference>
<dbReference type="InterPro" id="IPR032821">
    <property type="entry name" value="PKS_assoc"/>
</dbReference>
<dbReference type="Pfam" id="PF21089">
    <property type="entry name" value="PKS_DH_N"/>
    <property type="match status" value="1"/>
</dbReference>
<dbReference type="InterPro" id="IPR049900">
    <property type="entry name" value="PKS_mFAS_DH"/>
</dbReference>
<dbReference type="InterPro" id="IPR001227">
    <property type="entry name" value="Ac_transferase_dom_sf"/>
</dbReference>
<dbReference type="Pfam" id="PF08242">
    <property type="entry name" value="Methyltransf_12"/>
    <property type="match status" value="1"/>
</dbReference>
<evidence type="ECO:0000259" key="11">
    <source>
        <dbReference type="PROSITE" id="PS52019"/>
    </source>
</evidence>
<sequence length="2541" mass="277124">MPSEASRVPLEGAESETADSERLSSSPWSVLSDNESNTSDERGHESRHGSLEPIAIIGMGCRLSGTATDVSALWDMLKAGRSAWTPGPGARFNMKAFQEPTGTRSGTTNACGGHFLREDIGAFDATFFGVNPVEAQAMDPQQRLMLEVAYESFQNAGITMDSLWGSNTGVYVGQWASDYHEIATRDIEHPPLYLVTGTGPAITSNRISYIFNLRGPSFTMDTGCSSSLVALHQAVLSLRNGETTQCFVGGVNLLLDPQRFHYQSRLKMFSKEGRSYPFDARANGYGRGEGATGVVLKPLSAAIRDGDPIRAVIRNSVLNQDGRTPGISVPSATAQKEAIIKAYRQAKLELYADYVEAHGTGTKVGDPIETSAIAAALTHRRSASRPLPIGSIKGNIGHTESAAGLAGLIKSVLMLEHGLIPPQVNYKVANRDIPLEEWNLRIPVQLERQSLRRISLNSFGYGGTNAHVIIDAAGDALSTFGRPSLSNSIQLTYHSEKPRVFMVSAASEKACQRMCARLARYLVAKHLDSINPDAVLARLAYTLGKQSVHSFRVALIAANLDDLVSQLNTAAYSPVPRREKMGQSRIALVFSGQGAQYAEMGRDLLKSYPSFVRSLEHARQQLARLGCPWDLLSELCRPKMDSRVNEPTFSQPLCTAIQLALVDLLNEFGVQPSAVLGHSSGEIAAAYAAGAVSFKDAITIAYHRGRLAGDLVAGNQSPGAMIAVGAPPNVAEEHISKIGPDFGRMRVACYNSPSSVTVSGDGSAIDRLKEVLDGEGVFNRKLMTHGAAYHSHQMKLLEDKYTTALKSLRAKPTGSSVRMFSSVTSKELDENTVLDGRYWVQNLVSPVLFSQALKALCEQEYNGQAIDTIVEVGPHSQLEGPVNQILKTIPGPHGQVSYTNTLKRGSDAETSLLRCLGFLVIKNGSVRLHDLNKDSKEGPIQMLVDLPPYSFDHDRVFWHETRLSKDYRHRPHLPHELLGNLSPDVNRLEPRWRRFLSLKESPWLRKHVIQGLITFPAAGYITMAIQAIRQHMTATKPAVRIEYIRFRDLSFGKGLVLSEDVPDVEITLSLRPQARTSRESSGIWTEFRIFTVTPDQKWTEHCRGLVQAEVDSVEGFKSVITSEDIARVNAECTREVSPQKFYFMGQRCGMDWQYPFNNVYKIRSSKHSSVTTARVPETEAPGGVDDLLHPAVLDSCLFHGVSSVLTIENGVSSAYVPTFIKQLWFANHQTTAGNDLVCSSFRRNDPFVFDVDARNPAAANSMVFVAQGIRVTNLGGDIPAAVSKREASHSMTLVPYVDIWTTNHRDGICKANIEPGSLTESNRALDAISINHLQRTLREVSPSDISKDYLLRYFEWMQTIENEAYDPSLLDIDPMTLNVIGEAIAVLGPRLSDILTGKTSALSLLTPNNLLSRVYSEWSSARVYPQIAAYCHELGRFNPGLKVLEIGAGTGSATEPILKVLNGGDNRYVQRYDFTDLSTGFFEPAKERLGDLADVVEFRVLDIGQDAKDQGFEEGSYDLIVASNVIHATPRIDETLRNIRPLLKPGGKFILMEVSQNAIFGNLVFGLFEGWWSGYEEGRTLSPILTPTEWHARLERANFVNPETAFVDYPEEDGGYLSVIISSAPYPKASEEALPIHLLAGSSDASIPKDQVYAIQKACSDSRVTFGSITAPSEAGGIVVLLPEVARVLCDDPDSETWRSFKDWIWQARAVVFVSNGSMVDLSGAEGGLWAGFARTMRLEYPSLRQVTLDIQTPNVPILEKLVETLPVLLSSPTFDLQLPASEVDNEFTEKNGQLFVPRFVHRADISKEVALTSRQAAPELVPFVGTSRILSAELGVPGLLESIRWKDDIDAPPVGPDDVRFELRAASINFKDVLIAAGQLEGITEMRNDCSGVVVEVGENMKNRFKPGDRVCALYSRSYTNYPTVHGDCCQIIPDSMTFAEGASLPIVWATVYYSLVDKGSLAKGDKILIHSAAGAVGQASIMLAQHLGAEIFATVGGASKRELLHDRYAIPYDHIFSSRTTGFYGEIKQMTGGYGVDVVLNSLSGEIFRESCNLVAPFGRFVEIGRKDLMDDALMPMEFLLRNITFAYVDLTAVIEEKKPLARRLLHDVAELAAAGSIGPVTLTTMPISDIETAFRQIQAGKHTGKIILTVEENQQVKAVPSMPAQARLAEDASYIVVGGFGGLGRAIVSWLSEHGAKNIISVSRSGANDTESRAFVEHIRRQGVTLLAACCDVASPEAVAAMAQNLARDGLPPVRGIINSAMVLRDFLFEEMTVEDWRTALASKVRGSQNLHATFKNLSFFVMMSSTVALRGNYGQANYGAACAFQDAFVRHMANAGEPAFSINIGPVREVGYVSENPEVAEALQRNGLGSIGISDVLILLNHAITHGNAGPTACVASIGLVPPDDEADHGKEFLKADRRFSHLVKYEGTTQKAAGDSVDAITLLSSATQVEEAVEIVTTAILQQLSKLIATPVEMLSAAQSLDSYGVDSLVAVELRNWIGAYLQANVQLMVLRGTGSIAQLAQIVAKESRVVNLKAA</sequence>
<dbReference type="Pfam" id="PF14765">
    <property type="entry name" value="PS-DH"/>
    <property type="match status" value="1"/>
</dbReference>
<dbReference type="Pfam" id="PF00698">
    <property type="entry name" value="Acyl_transf_1"/>
    <property type="match status" value="1"/>
</dbReference>
<evidence type="ECO:0000256" key="4">
    <source>
        <dbReference type="ARBA" id="ARBA00022857"/>
    </source>
</evidence>
<dbReference type="InterPro" id="IPR013154">
    <property type="entry name" value="ADH-like_N"/>
</dbReference>
<evidence type="ECO:0000256" key="1">
    <source>
        <dbReference type="ARBA" id="ARBA00022450"/>
    </source>
</evidence>
<dbReference type="Proteomes" id="UP001610432">
    <property type="component" value="Unassembled WGS sequence"/>
</dbReference>
<organism evidence="12 13">
    <name type="scientific">Aspergillus lucknowensis</name>
    <dbReference type="NCBI Taxonomy" id="176173"/>
    <lineage>
        <taxon>Eukaryota</taxon>
        <taxon>Fungi</taxon>
        <taxon>Dikarya</taxon>
        <taxon>Ascomycota</taxon>
        <taxon>Pezizomycotina</taxon>
        <taxon>Eurotiomycetes</taxon>
        <taxon>Eurotiomycetidae</taxon>
        <taxon>Eurotiales</taxon>
        <taxon>Aspergillaceae</taxon>
        <taxon>Aspergillus</taxon>
        <taxon>Aspergillus subgen. Nidulantes</taxon>
    </lineage>
</organism>
<dbReference type="CDD" id="cd00833">
    <property type="entry name" value="PKS"/>
    <property type="match status" value="1"/>
</dbReference>
<comment type="caution">
    <text evidence="12">The sequence shown here is derived from an EMBL/GenBank/DDBJ whole genome shotgun (WGS) entry which is preliminary data.</text>
</comment>
<dbReference type="SUPFAM" id="SSF55048">
    <property type="entry name" value="Probable ACP-binding domain of malonyl-CoA ACP transacylase"/>
    <property type="match status" value="1"/>
</dbReference>
<dbReference type="Gene3D" id="3.40.366.10">
    <property type="entry name" value="Malonyl-Coenzyme A Acyl Carrier Protein, domain 2"/>
    <property type="match status" value="1"/>
</dbReference>
<dbReference type="SMART" id="SM00829">
    <property type="entry name" value="PKS_ER"/>
    <property type="match status" value="1"/>
</dbReference>
<feature type="domain" description="Ketosynthase family 3 (KS3)" evidence="10">
    <location>
        <begin position="51"/>
        <end position="472"/>
    </location>
</feature>
<evidence type="ECO:0000256" key="2">
    <source>
        <dbReference type="ARBA" id="ARBA00022553"/>
    </source>
</evidence>
<dbReference type="Gene3D" id="1.10.1200.10">
    <property type="entry name" value="ACP-like"/>
    <property type="match status" value="1"/>
</dbReference>
<feature type="compositionally biased region" description="Basic and acidic residues" evidence="8">
    <location>
        <begin position="39"/>
        <end position="50"/>
    </location>
</feature>
<dbReference type="PANTHER" id="PTHR45681">
    <property type="entry name" value="POLYKETIDE SYNTHASE 44-RELATED"/>
    <property type="match status" value="1"/>
</dbReference>
<evidence type="ECO:0000313" key="13">
    <source>
        <dbReference type="Proteomes" id="UP001610432"/>
    </source>
</evidence>
<dbReference type="SUPFAM" id="SSF53901">
    <property type="entry name" value="Thiolase-like"/>
    <property type="match status" value="1"/>
</dbReference>
<dbReference type="InterPro" id="IPR018201">
    <property type="entry name" value="Ketoacyl_synth_AS"/>
</dbReference>
<dbReference type="SUPFAM" id="SSF47336">
    <property type="entry name" value="ACP-like"/>
    <property type="match status" value="1"/>
</dbReference>
<evidence type="ECO:0000259" key="10">
    <source>
        <dbReference type="PROSITE" id="PS52004"/>
    </source>
</evidence>
<dbReference type="SMART" id="SM00822">
    <property type="entry name" value="PKS_KR"/>
    <property type="match status" value="1"/>
</dbReference>
<feature type="domain" description="PKS/mFAS DH" evidence="11">
    <location>
        <begin position="975"/>
        <end position="1280"/>
    </location>
</feature>
<dbReference type="Pfam" id="PF08240">
    <property type="entry name" value="ADH_N"/>
    <property type="match status" value="1"/>
</dbReference>
<feature type="region of interest" description="C-terminal hotdog fold" evidence="7">
    <location>
        <begin position="1133"/>
        <end position="1280"/>
    </location>
</feature>
<dbReference type="InterPro" id="IPR014031">
    <property type="entry name" value="Ketoacyl_synth_C"/>
</dbReference>
<evidence type="ECO:0000256" key="3">
    <source>
        <dbReference type="ARBA" id="ARBA00022679"/>
    </source>
</evidence>
<dbReference type="InterPro" id="IPR050444">
    <property type="entry name" value="Polyketide_Synthase"/>
</dbReference>
<dbReference type="InterPro" id="IPR009081">
    <property type="entry name" value="PP-bd_ACP"/>
</dbReference>
<evidence type="ECO:0008006" key="14">
    <source>
        <dbReference type="Google" id="ProtNLM"/>
    </source>
</evidence>
<dbReference type="PROSITE" id="PS52004">
    <property type="entry name" value="KS3_2"/>
    <property type="match status" value="1"/>
</dbReference>
<dbReference type="InterPro" id="IPR049551">
    <property type="entry name" value="PKS_DH_C"/>
</dbReference>
<dbReference type="RefSeq" id="XP_070886327.1">
    <property type="nucleotide sequence ID" value="XM_071032934.1"/>
</dbReference>
<dbReference type="InterPro" id="IPR020806">
    <property type="entry name" value="PKS_PP-bd"/>
</dbReference>
<feature type="domain" description="Carrier" evidence="9">
    <location>
        <begin position="2455"/>
        <end position="2533"/>
    </location>
</feature>
<accession>A0ABR4LS25</accession>
<dbReference type="PROSITE" id="PS52019">
    <property type="entry name" value="PKS_MFAS_DH"/>
    <property type="match status" value="1"/>
</dbReference>
<gene>
    <name evidence="12" type="ORF">BJX67DRAFT_381061</name>
</gene>
<dbReference type="SMART" id="SM00827">
    <property type="entry name" value="PKS_AT"/>
    <property type="match status" value="1"/>
</dbReference>
<dbReference type="PANTHER" id="PTHR45681:SF6">
    <property type="entry name" value="POLYKETIDE SYNTHASE 37"/>
    <property type="match status" value="1"/>
</dbReference>
<dbReference type="PROSITE" id="PS00012">
    <property type="entry name" value="PHOSPHOPANTETHEINE"/>
    <property type="match status" value="1"/>
</dbReference>
<dbReference type="InterPro" id="IPR029063">
    <property type="entry name" value="SAM-dependent_MTases_sf"/>
</dbReference>
<dbReference type="PROSITE" id="PS50075">
    <property type="entry name" value="CARRIER"/>
    <property type="match status" value="1"/>
</dbReference>
<dbReference type="Pfam" id="PF23297">
    <property type="entry name" value="ACP_SdgA_C"/>
    <property type="match status" value="1"/>
</dbReference>
<dbReference type="Pfam" id="PF13602">
    <property type="entry name" value="ADH_zinc_N_2"/>
    <property type="match status" value="1"/>
</dbReference>
<keyword evidence="3" id="KW-0808">Transferase</keyword>
<dbReference type="Gene3D" id="3.40.47.10">
    <property type="match status" value="1"/>
</dbReference>
<dbReference type="SUPFAM" id="SSF50129">
    <property type="entry name" value="GroES-like"/>
    <property type="match status" value="1"/>
</dbReference>
<dbReference type="SUPFAM" id="SSF53335">
    <property type="entry name" value="S-adenosyl-L-methionine-dependent methyltransferases"/>
    <property type="match status" value="1"/>
</dbReference>
<dbReference type="InterPro" id="IPR036291">
    <property type="entry name" value="NAD(P)-bd_dom_sf"/>
</dbReference>
<dbReference type="InterPro" id="IPR014030">
    <property type="entry name" value="Ketoacyl_synth_N"/>
</dbReference>
<dbReference type="Pfam" id="PF00109">
    <property type="entry name" value="ketoacyl-synt"/>
    <property type="match status" value="1"/>
</dbReference>
<dbReference type="CDD" id="cd02440">
    <property type="entry name" value="AdoMet_MTases"/>
    <property type="match status" value="1"/>
</dbReference>
<dbReference type="InterPro" id="IPR042104">
    <property type="entry name" value="PKS_dehydratase_sf"/>
</dbReference>
<dbReference type="SUPFAM" id="SSF52151">
    <property type="entry name" value="FabD/lysophospholipase-like"/>
    <property type="match status" value="1"/>
</dbReference>
<dbReference type="Gene3D" id="3.40.50.150">
    <property type="entry name" value="Vaccinia Virus protein VP39"/>
    <property type="match status" value="1"/>
</dbReference>
<dbReference type="InterPro" id="IPR020843">
    <property type="entry name" value="ER"/>
</dbReference>
<protein>
    <recommendedName>
        <fullName evidence="14">Carrier domain-containing protein</fullName>
    </recommendedName>
</protein>
<dbReference type="SMART" id="SM00823">
    <property type="entry name" value="PKS_PP"/>
    <property type="match status" value="1"/>
</dbReference>
<dbReference type="SMART" id="SM00826">
    <property type="entry name" value="PKS_DH"/>
    <property type="match status" value="1"/>
</dbReference>
<dbReference type="InterPro" id="IPR057326">
    <property type="entry name" value="KR_dom"/>
</dbReference>
<evidence type="ECO:0000259" key="9">
    <source>
        <dbReference type="PROSITE" id="PS50075"/>
    </source>
</evidence>
<evidence type="ECO:0000256" key="6">
    <source>
        <dbReference type="ARBA" id="ARBA00023315"/>
    </source>
</evidence>
<dbReference type="InterPro" id="IPR016039">
    <property type="entry name" value="Thiolase-like"/>
</dbReference>
<keyword evidence="4" id="KW-0521">NADP</keyword>
<dbReference type="SUPFAM" id="SSF51735">
    <property type="entry name" value="NAD(P)-binding Rossmann-fold domains"/>
    <property type="match status" value="2"/>
</dbReference>
<name>A0ABR4LS25_9EURO</name>
<dbReference type="InterPro" id="IPR020807">
    <property type="entry name" value="PKS_DH"/>
</dbReference>
<evidence type="ECO:0000256" key="7">
    <source>
        <dbReference type="PROSITE-ProRule" id="PRU01363"/>
    </source>
</evidence>
<dbReference type="Gene3D" id="3.10.129.110">
    <property type="entry name" value="Polyketide synthase dehydratase"/>
    <property type="match status" value="1"/>
</dbReference>
<feature type="active site" description="Proton donor; for dehydratase activity" evidence="7">
    <location>
        <position position="1194"/>
    </location>
</feature>
<feature type="region of interest" description="N-terminal hotdog fold" evidence="7">
    <location>
        <begin position="975"/>
        <end position="1113"/>
    </location>
</feature>
<dbReference type="SMART" id="SM00825">
    <property type="entry name" value="PKS_KS"/>
    <property type="match status" value="1"/>
</dbReference>